<sequence length="119" mass="13721">MGYEECKTLENGDEDSMLGVTKTIRCIFLRERDPPLCSSSHFVTPSMCSYSSFHLFPLGRESKIIVKSPDKRIHEFCFYMQGKKRVKEWIQPQCMHAKTIESCVDMCFLDILAASDQRG</sequence>
<evidence type="ECO:0000313" key="2">
    <source>
        <dbReference type="Proteomes" id="UP000657918"/>
    </source>
</evidence>
<accession>A0A835MDI5</accession>
<dbReference type="Proteomes" id="UP000657918">
    <property type="component" value="Unassembled WGS sequence"/>
</dbReference>
<organism evidence="1 2">
    <name type="scientific">Salix dunnii</name>
    <dbReference type="NCBI Taxonomy" id="1413687"/>
    <lineage>
        <taxon>Eukaryota</taxon>
        <taxon>Viridiplantae</taxon>
        <taxon>Streptophyta</taxon>
        <taxon>Embryophyta</taxon>
        <taxon>Tracheophyta</taxon>
        <taxon>Spermatophyta</taxon>
        <taxon>Magnoliopsida</taxon>
        <taxon>eudicotyledons</taxon>
        <taxon>Gunneridae</taxon>
        <taxon>Pentapetalae</taxon>
        <taxon>rosids</taxon>
        <taxon>fabids</taxon>
        <taxon>Malpighiales</taxon>
        <taxon>Salicaceae</taxon>
        <taxon>Saliceae</taxon>
        <taxon>Salix</taxon>
    </lineage>
</organism>
<name>A0A835MDI5_9ROSI</name>
<comment type="caution">
    <text evidence="1">The sequence shown here is derived from an EMBL/GenBank/DDBJ whole genome shotgun (WGS) entry which is preliminary data.</text>
</comment>
<protein>
    <submittedName>
        <fullName evidence="1">Uncharacterized protein</fullName>
    </submittedName>
</protein>
<gene>
    <name evidence="1" type="ORF">SADUNF_Sadunf18G0035600</name>
</gene>
<dbReference type="EMBL" id="JADGMS010000018">
    <property type="protein sequence ID" value="KAF9662270.1"/>
    <property type="molecule type" value="Genomic_DNA"/>
</dbReference>
<evidence type="ECO:0000313" key="1">
    <source>
        <dbReference type="EMBL" id="KAF9662270.1"/>
    </source>
</evidence>
<reference evidence="1 2" key="1">
    <citation type="submission" date="2020-10" db="EMBL/GenBank/DDBJ databases">
        <title>Plant Genome Project.</title>
        <authorList>
            <person name="Zhang R.-G."/>
        </authorList>
    </citation>
    <scope>NUCLEOTIDE SEQUENCE [LARGE SCALE GENOMIC DNA]</scope>
    <source>
        <strain evidence="1">FAFU-HL-1</strain>
        <tissue evidence="1">Leaf</tissue>
    </source>
</reference>
<dbReference type="AlphaFoldDB" id="A0A835MDI5"/>
<keyword evidence="2" id="KW-1185">Reference proteome</keyword>
<proteinExistence type="predicted"/>